<feature type="region of interest" description="Disordered" evidence="3">
    <location>
        <begin position="1"/>
        <end position="29"/>
    </location>
</feature>
<dbReference type="InterPro" id="IPR036259">
    <property type="entry name" value="MFS_trans_sf"/>
</dbReference>
<dbReference type="PANTHER" id="PTHR11360:SF252">
    <property type="entry name" value="MAJOR FACILITATOR SUPERFAMILY (MFS) PROFILE DOMAIN-CONTAINING PROTEIN-RELATED"/>
    <property type="match status" value="1"/>
</dbReference>
<gene>
    <name evidence="6" type="ORF">NPX13_g2110</name>
</gene>
<keyword evidence="4" id="KW-0812">Transmembrane</keyword>
<comment type="caution">
    <text evidence="6">The sequence shown here is derived from an EMBL/GenBank/DDBJ whole genome shotgun (WGS) entry which is preliminary data.</text>
</comment>
<dbReference type="PANTHER" id="PTHR11360">
    <property type="entry name" value="MONOCARBOXYLATE TRANSPORTER"/>
    <property type="match status" value="1"/>
</dbReference>
<feature type="transmembrane region" description="Helical" evidence="4">
    <location>
        <begin position="273"/>
        <end position="293"/>
    </location>
</feature>
<dbReference type="Pfam" id="PF07690">
    <property type="entry name" value="MFS_1"/>
    <property type="match status" value="1"/>
</dbReference>
<evidence type="ECO:0000313" key="6">
    <source>
        <dbReference type="EMBL" id="KAJ3578456.1"/>
    </source>
</evidence>
<feature type="transmembrane region" description="Helical" evidence="4">
    <location>
        <begin position="144"/>
        <end position="162"/>
    </location>
</feature>
<evidence type="ECO:0000313" key="7">
    <source>
        <dbReference type="Proteomes" id="UP001148614"/>
    </source>
</evidence>
<dbReference type="GO" id="GO:0022857">
    <property type="term" value="F:transmembrane transporter activity"/>
    <property type="evidence" value="ECO:0007669"/>
    <property type="project" value="InterPro"/>
</dbReference>
<dbReference type="GO" id="GO:0016020">
    <property type="term" value="C:membrane"/>
    <property type="evidence" value="ECO:0007669"/>
    <property type="project" value="UniProtKB-SubCell"/>
</dbReference>
<dbReference type="SUPFAM" id="SSF103473">
    <property type="entry name" value="MFS general substrate transporter"/>
    <property type="match status" value="1"/>
</dbReference>
<evidence type="ECO:0000256" key="3">
    <source>
        <dbReference type="SAM" id="MobiDB-lite"/>
    </source>
</evidence>
<dbReference type="VEuPathDB" id="FungiDB:F4678DRAFT_56143"/>
<dbReference type="Gene3D" id="1.20.1250.20">
    <property type="entry name" value="MFS general substrate transporter like domains"/>
    <property type="match status" value="2"/>
</dbReference>
<organism evidence="6 7">
    <name type="scientific">Xylaria arbuscula</name>
    <dbReference type="NCBI Taxonomy" id="114810"/>
    <lineage>
        <taxon>Eukaryota</taxon>
        <taxon>Fungi</taxon>
        <taxon>Dikarya</taxon>
        <taxon>Ascomycota</taxon>
        <taxon>Pezizomycotina</taxon>
        <taxon>Sordariomycetes</taxon>
        <taxon>Xylariomycetidae</taxon>
        <taxon>Xylariales</taxon>
        <taxon>Xylariaceae</taxon>
        <taxon>Xylaria</taxon>
    </lineage>
</organism>
<feature type="transmembrane region" description="Helical" evidence="4">
    <location>
        <begin position="332"/>
        <end position="355"/>
    </location>
</feature>
<feature type="transmembrane region" description="Helical" evidence="4">
    <location>
        <begin position="425"/>
        <end position="450"/>
    </location>
</feature>
<dbReference type="InterPro" id="IPR020846">
    <property type="entry name" value="MFS_dom"/>
</dbReference>
<protein>
    <recommendedName>
        <fullName evidence="5">Major facilitator superfamily (MFS) profile domain-containing protein</fullName>
    </recommendedName>
</protein>
<sequence>MAAMSGVEKDAQGGIPNVEPDRATTTVDNDTLERLPGRQRYSDYMKVIGLFFVYLITWGQLSSFSTYQDYYEETMLSTYSPSTISWVGTSQNFLVGMIGLLSGAMYDRGYIQQALIPGIIFLVLSSLLLSFSQQYWHVFLSQGFLFGIGGGFIYVPAVSIVADHFESRAPLALGIGATGSAVGGVVLPLAFRSLLTSIGFGWTNRVFALIIFTLAIGSYCTLMMHTESKKLPFASFFSRHPELGDCDEGSIAFPMNKHLNTFRNALKGPAYQLLCVGMFFVLLGYWIPVFYLVPYASRSLNIPPTYSSGLLSIFNGASLFGRIVPAALGHKIGVVNVLLAGATILGLLNLTWISVESIAGITAWSIFLGFTGGSVITIPNAAVSSISSPSSTGQRIGIMWAAAAVAELIGTPIAGALLTRRDGQVSYLGCQAFAGISVLIGAVFLAFSAWRAHKNGTPKEQSSESSL</sequence>
<evidence type="ECO:0000259" key="5">
    <source>
        <dbReference type="PROSITE" id="PS50850"/>
    </source>
</evidence>
<keyword evidence="7" id="KW-1185">Reference proteome</keyword>
<reference evidence="6" key="1">
    <citation type="submission" date="2022-07" db="EMBL/GenBank/DDBJ databases">
        <title>Genome Sequence of Xylaria arbuscula.</title>
        <authorList>
            <person name="Buettner E."/>
        </authorList>
    </citation>
    <scope>NUCLEOTIDE SEQUENCE</scope>
    <source>
        <strain evidence="6">VT107</strain>
    </source>
</reference>
<feature type="transmembrane region" description="Helical" evidence="4">
    <location>
        <begin position="114"/>
        <end position="132"/>
    </location>
</feature>
<dbReference type="Proteomes" id="UP001148614">
    <property type="component" value="Unassembled WGS sequence"/>
</dbReference>
<feature type="transmembrane region" description="Helical" evidence="4">
    <location>
        <begin position="202"/>
        <end position="222"/>
    </location>
</feature>
<feature type="transmembrane region" description="Helical" evidence="4">
    <location>
        <begin position="84"/>
        <end position="102"/>
    </location>
</feature>
<feature type="domain" description="Major facilitator superfamily (MFS) profile" evidence="5">
    <location>
        <begin position="46"/>
        <end position="453"/>
    </location>
</feature>
<proteinExistence type="inferred from homology"/>
<feature type="transmembrane region" description="Helical" evidence="4">
    <location>
        <begin position="398"/>
        <end position="419"/>
    </location>
</feature>
<evidence type="ECO:0000256" key="2">
    <source>
        <dbReference type="ARBA" id="ARBA00006727"/>
    </source>
</evidence>
<comment type="subcellular location">
    <subcellularLocation>
        <location evidence="1">Membrane</location>
        <topology evidence="1">Multi-pass membrane protein</topology>
    </subcellularLocation>
</comment>
<dbReference type="PROSITE" id="PS50850">
    <property type="entry name" value="MFS"/>
    <property type="match status" value="1"/>
</dbReference>
<feature type="transmembrane region" description="Helical" evidence="4">
    <location>
        <begin position="169"/>
        <end position="190"/>
    </location>
</feature>
<evidence type="ECO:0000256" key="1">
    <source>
        <dbReference type="ARBA" id="ARBA00004141"/>
    </source>
</evidence>
<dbReference type="InterPro" id="IPR011701">
    <property type="entry name" value="MFS"/>
</dbReference>
<dbReference type="AlphaFoldDB" id="A0A9W8TRB9"/>
<evidence type="ECO:0000256" key="4">
    <source>
        <dbReference type="SAM" id="Phobius"/>
    </source>
</evidence>
<feature type="transmembrane region" description="Helical" evidence="4">
    <location>
        <begin position="44"/>
        <end position="64"/>
    </location>
</feature>
<keyword evidence="4" id="KW-1133">Transmembrane helix</keyword>
<dbReference type="EMBL" id="JANPWZ010000212">
    <property type="protein sequence ID" value="KAJ3578456.1"/>
    <property type="molecule type" value="Genomic_DNA"/>
</dbReference>
<accession>A0A9W8TRB9</accession>
<dbReference type="InterPro" id="IPR050327">
    <property type="entry name" value="Proton-linked_MCT"/>
</dbReference>
<keyword evidence="4" id="KW-0472">Membrane</keyword>
<name>A0A9W8TRB9_9PEZI</name>
<feature type="transmembrane region" description="Helical" evidence="4">
    <location>
        <begin position="361"/>
        <end position="386"/>
    </location>
</feature>
<comment type="similarity">
    <text evidence="2">Belongs to the major facilitator superfamily. Monocarboxylate porter (TC 2.A.1.13) family.</text>
</comment>